<dbReference type="Proteomes" id="UP000697297">
    <property type="component" value="Unassembled WGS sequence"/>
</dbReference>
<organism evidence="2 3">
    <name type="scientific">Ogataea haglerorum</name>
    <dbReference type="NCBI Taxonomy" id="1937702"/>
    <lineage>
        <taxon>Eukaryota</taxon>
        <taxon>Fungi</taxon>
        <taxon>Dikarya</taxon>
        <taxon>Ascomycota</taxon>
        <taxon>Saccharomycotina</taxon>
        <taxon>Pichiomycetes</taxon>
        <taxon>Pichiales</taxon>
        <taxon>Pichiaceae</taxon>
        <taxon>Ogataea</taxon>
    </lineage>
</organism>
<accession>A0ABQ7RLU0</accession>
<evidence type="ECO:0000313" key="3">
    <source>
        <dbReference type="Proteomes" id="UP000697297"/>
    </source>
</evidence>
<protein>
    <submittedName>
        <fullName evidence="2">Uncharacterized protein</fullName>
    </submittedName>
</protein>
<sequence length="427" mass="48114">MNRYGHSLTYLSQSAPILVPSVGEQNRAVGAFDIFWVFEHLVRQIRERLPDRGVPGHGFAERIFLAVACVEEVVCREQQDKAEGIVRRRPLVLLRVVVVQVQSSVAVRVWHAGDVPEDEHEAELFVRHVPGRHDELLALGARVGVQIVGQQHEQSLRRHGAVLLVLFETHAVGEEEQRVPRQSDLEEHFQVDEADSRVERSTHEHVVQVVAGHSEIVLGDEERPQVEDNGEAEAGDDGTGHDFAEIVEDVVDFENVQIVQQRGQREGDVERGVGVAEVRQLLAVSVRKRLALCPDSWQSDVEHGLNEHKRDKHKDGRWGRRGVRFHVMCHFAEELGPRLAVPGPGRAAVVEAGRDPHVVHQRREAHHHGNHARRPAKLPFDVLFGQVLRFFGGGSRPSGVRRGLVVWFRGDRCFFRHTGGKKNNTQK</sequence>
<dbReference type="EMBL" id="JAHLUN010000002">
    <property type="protein sequence ID" value="KAG7768223.1"/>
    <property type="molecule type" value="Genomic_DNA"/>
</dbReference>
<evidence type="ECO:0000313" key="2">
    <source>
        <dbReference type="EMBL" id="KAG7768223.1"/>
    </source>
</evidence>
<keyword evidence="3" id="KW-1185">Reference proteome</keyword>
<evidence type="ECO:0000256" key="1">
    <source>
        <dbReference type="SAM" id="MobiDB-lite"/>
    </source>
</evidence>
<name>A0ABQ7RLU0_9ASCO</name>
<proteinExistence type="predicted"/>
<reference evidence="2 3" key="1">
    <citation type="journal article" date="2021" name="G3 (Bethesda)">
        <title>Genomic diversity, chromosomal rearrangements, and interspecies hybridization in the ogataea polymorpha species complex.</title>
        <authorList>
            <person name="Hanson S.J."/>
            <person name="Cinneide E.O."/>
            <person name="Salzberg L.I."/>
            <person name="Wolfe K.H."/>
            <person name="McGowan J."/>
            <person name="Fitzpatrick D.A."/>
            <person name="Matlin K."/>
        </authorList>
    </citation>
    <scope>NUCLEOTIDE SEQUENCE [LARGE SCALE GENOMIC DNA]</scope>
    <source>
        <strain evidence="2">81-436-3</strain>
    </source>
</reference>
<comment type="caution">
    <text evidence="2">The sequence shown here is derived from an EMBL/GenBank/DDBJ whole genome shotgun (WGS) entry which is preliminary data.</text>
</comment>
<feature type="region of interest" description="Disordered" evidence="1">
    <location>
        <begin position="218"/>
        <end position="239"/>
    </location>
</feature>
<gene>
    <name evidence="2" type="ORF">KL946_001041</name>
</gene>